<dbReference type="KEGG" id="fsi:Flexsi_0424"/>
<name>F8E8Y8_FLESM</name>
<dbReference type="STRING" id="717231.Flexsi_0424"/>
<gene>
    <name evidence="1" type="ordered locus">Flexsi_0424</name>
</gene>
<accession>F8E8Y8</accession>
<evidence type="ECO:0000313" key="2">
    <source>
        <dbReference type="Proteomes" id="UP000006621"/>
    </source>
</evidence>
<dbReference type="RefSeq" id="WP_013885623.1">
    <property type="nucleotide sequence ID" value="NC_015672.1"/>
</dbReference>
<reference evidence="1 2" key="1">
    <citation type="journal article" date="2011" name="Stand. Genomic Sci.">
        <title>Genome sequence of the moderately thermophilic halophile Flexistipes sinusarabici strain (MAS10).</title>
        <authorList>
            <person name="Lapidus A."/>
            <person name="Chertkov O."/>
            <person name="Nolan M."/>
            <person name="Lucas S."/>
            <person name="Hammon N."/>
            <person name="Deshpande S."/>
            <person name="Cheng J.F."/>
            <person name="Tapia R."/>
            <person name="Han C."/>
            <person name="Goodwin L."/>
            <person name="Pitluck S."/>
            <person name="Liolios K."/>
            <person name="Pagani I."/>
            <person name="Ivanova N."/>
            <person name="Huntemann M."/>
            <person name="Mavromatis K."/>
            <person name="Mikhailova N."/>
            <person name="Pati A."/>
            <person name="Chen A."/>
            <person name="Palaniappan K."/>
            <person name="Land M."/>
            <person name="Hauser L."/>
            <person name="Brambilla E.M."/>
            <person name="Rohde M."/>
            <person name="Abt B."/>
            <person name="Spring S."/>
            <person name="Goker M."/>
            <person name="Bristow J."/>
            <person name="Eisen J.A."/>
            <person name="Markowitz V."/>
            <person name="Hugenholtz P."/>
            <person name="Kyrpides N.C."/>
            <person name="Klenk H.P."/>
            <person name="Woyke T."/>
        </authorList>
    </citation>
    <scope>NUCLEOTIDE SEQUENCE [LARGE SCALE GENOMIC DNA]</scope>
    <source>
        <strain evidence="2">DSM 4947 / MAS 10</strain>
    </source>
</reference>
<dbReference type="OrthoDB" id="9761531at2"/>
<dbReference type="GO" id="GO:0016787">
    <property type="term" value="F:hydrolase activity"/>
    <property type="evidence" value="ECO:0007669"/>
    <property type="project" value="UniProtKB-KW"/>
</dbReference>
<dbReference type="Proteomes" id="UP000006621">
    <property type="component" value="Chromosome"/>
</dbReference>
<dbReference type="AlphaFoldDB" id="F8E8Y8"/>
<evidence type="ECO:0000313" key="1">
    <source>
        <dbReference type="EMBL" id="AEI14112.1"/>
    </source>
</evidence>
<dbReference type="PANTHER" id="PTHR30619">
    <property type="entry name" value="DNA INTERNALIZATION/COMPETENCE PROTEIN COMEC/REC2"/>
    <property type="match status" value="1"/>
</dbReference>
<keyword evidence="2" id="KW-1185">Reference proteome</keyword>
<dbReference type="PANTHER" id="PTHR30619:SF1">
    <property type="entry name" value="RECOMBINATION PROTEIN 2"/>
    <property type="match status" value="1"/>
</dbReference>
<dbReference type="InterPro" id="IPR052159">
    <property type="entry name" value="Competence_DNA_uptake"/>
</dbReference>
<dbReference type="eggNOG" id="COG2333">
    <property type="taxonomic scope" value="Bacteria"/>
</dbReference>
<proteinExistence type="predicted"/>
<dbReference type="HOGENOM" id="CLU_069139_0_0_0"/>
<dbReference type="InterPro" id="IPR036866">
    <property type="entry name" value="RibonucZ/Hydroxyglut_hydro"/>
</dbReference>
<sequence length="341" mass="39444">MARFHFLNVKNGDCSIIEHNSGHVSIIDICNARLPKNERVLSLNEIINLTAESEQLAKITEARKNYNQKANPENPISYLSKFGIKQIFRLAITHPDMDHMDGLVDLFEYSRPTNYYDTLNEKEMNNGWEGSPYREEDWLLYKSLRDRPPETDPKAIRIYSGDNGIYRRKNWDGEPPGDAFFTLSPTPQLVADANEADDYNDASYVFMYWSPTGRVIISGDSHDKAWDHILDTHEDLVKNVEILIAPHHGRKSKRFYEFLDILKPKMTFFGNAPSKDLAYSAWRNRNLPYITNNMAGSMIVNCDDNMSLYVSNENYAKDENVNTFYSENNKGWYIREIAPSK</sequence>
<protein>
    <submittedName>
        <fullName evidence="1">Metallo-beta-lactamase superfamily hydrolase</fullName>
    </submittedName>
</protein>
<dbReference type="SUPFAM" id="SSF56281">
    <property type="entry name" value="Metallo-hydrolase/oxidoreductase"/>
    <property type="match status" value="1"/>
</dbReference>
<keyword evidence="1" id="KW-0378">Hydrolase</keyword>
<dbReference type="EMBL" id="CP002858">
    <property type="protein sequence ID" value="AEI14112.1"/>
    <property type="molecule type" value="Genomic_DNA"/>
</dbReference>
<organism evidence="1 2">
    <name type="scientific">Flexistipes sinusarabici (strain ATCC 49648 / DSM 4947 / MAS 10)</name>
    <dbReference type="NCBI Taxonomy" id="717231"/>
    <lineage>
        <taxon>Bacteria</taxon>
        <taxon>Pseudomonadati</taxon>
        <taxon>Deferribacterota</taxon>
        <taxon>Deferribacteres</taxon>
        <taxon>Deferribacterales</taxon>
        <taxon>Flexistipitaceae</taxon>
        <taxon>Flexistipes</taxon>
    </lineage>
</organism>
<reference evidence="2" key="2">
    <citation type="submission" date="2011-06" db="EMBL/GenBank/DDBJ databases">
        <title>The complete genome of Flexistipes sinusarabici DSM 4947.</title>
        <authorList>
            <person name="Lucas S."/>
            <person name="Han J."/>
            <person name="Lapidus A."/>
            <person name="Bruce D."/>
            <person name="Goodwin L."/>
            <person name="Pitluck S."/>
            <person name="Peters L."/>
            <person name="Kyrpides N."/>
            <person name="Mavromatis K."/>
            <person name="Ivanova N."/>
            <person name="Mikhailova N."/>
            <person name="Chertkov O."/>
            <person name="Detter J.C."/>
            <person name="Tapia R."/>
            <person name="Han C."/>
            <person name="Land M."/>
            <person name="Hauser L."/>
            <person name="Markowitz V."/>
            <person name="Cheng J.-F."/>
            <person name="Hugenholtz P."/>
            <person name="Woyke T."/>
            <person name="Wu D."/>
            <person name="Spring S."/>
            <person name="Schroeder M."/>
            <person name="Brambilla E."/>
            <person name="Klenk H.-P."/>
            <person name="Eisen J.A."/>
        </authorList>
    </citation>
    <scope>NUCLEOTIDE SEQUENCE [LARGE SCALE GENOMIC DNA]</scope>
    <source>
        <strain evidence="2">DSM 4947 / MAS 10</strain>
    </source>
</reference>
<dbReference type="Gene3D" id="3.60.15.10">
    <property type="entry name" value="Ribonuclease Z/Hydroxyacylglutathione hydrolase-like"/>
    <property type="match status" value="1"/>
</dbReference>